<keyword evidence="2" id="KW-1185">Reference proteome</keyword>
<organism evidence="1 2">
    <name type="scientific">Dreissena polymorpha</name>
    <name type="common">Zebra mussel</name>
    <name type="synonym">Mytilus polymorpha</name>
    <dbReference type="NCBI Taxonomy" id="45954"/>
    <lineage>
        <taxon>Eukaryota</taxon>
        <taxon>Metazoa</taxon>
        <taxon>Spiralia</taxon>
        <taxon>Lophotrochozoa</taxon>
        <taxon>Mollusca</taxon>
        <taxon>Bivalvia</taxon>
        <taxon>Autobranchia</taxon>
        <taxon>Heteroconchia</taxon>
        <taxon>Euheterodonta</taxon>
        <taxon>Imparidentia</taxon>
        <taxon>Neoheterodontei</taxon>
        <taxon>Myida</taxon>
        <taxon>Dreissenoidea</taxon>
        <taxon>Dreissenidae</taxon>
        <taxon>Dreissena</taxon>
    </lineage>
</organism>
<proteinExistence type="predicted"/>
<accession>A0A9D4RBK8</accession>
<dbReference type="Proteomes" id="UP000828390">
    <property type="component" value="Unassembled WGS sequence"/>
</dbReference>
<evidence type="ECO:0000313" key="1">
    <source>
        <dbReference type="EMBL" id="KAH3862199.1"/>
    </source>
</evidence>
<gene>
    <name evidence="1" type="ORF">DPMN_025165</name>
</gene>
<comment type="caution">
    <text evidence="1">The sequence shown here is derived from an EMBL/GenBank/DDBJ whole genome shotgun (WGS) entry which is preliminary data.</text>
</comment>
<name>A0A9D4RBK8_DREPO</name>
<reference evidence="1" key="1">
    <citation type="journal article" date="2019" name="bioRxiv">
        <title>The Genome of the Zebra Mussel, Dreissena polymorpha: A Resource for Invasive Species Research.</title>
        <authorList>
            <person name="McCartney M.A."/>
            <person name="Auch B."/>
            <person name="Kono T."/>
            <person name="Mallez S."/>
            <person name="Zhang Y."/>
            <person name="Obille A."/>
            <person name="Becker A."/>
            <person name="Abrahante J.E."/>
            <person name="Garbe J."/>
            <person name="Badalamenti J.P."/>
            <person name="Herman A."/>
            <person name="Mangelson H."/>
            <person name="Liachko I."/>
            <person name="Sullivan S."/>
            <person name="Sone E.D."/>
            <person name="Koren S."/>
            <person name="Silverstein K.A.T."/>
            <person name="Beckman K.B."/>
            <person name="Gohl D.M."/>
        </authorList>
    </citation>
    <scope>NUCLEOTIDE SEQUENCE</scope>
    <source>
        <strain evidence="1">Duluth1</strain>
        <tissue evidence="1">Whole animal</tissue>
    </source>
</reference>
<reference evidence="1" key="2">
    <citation type="submission" date="2020-11" db="EMBL/GenBank/DDBJ databases">
        <authorList>
            <person name="McCartney M.A."/>
            <person name="Auch B."/>
            <person name="Kono T."/>
            <person name="Mallez S."/>
            <person name="Becker A."/>
            <person name="Gohl D.M."/>
            <person name="Silverstein K.A.T."/>
            <person name="Koren S."/>
            <person name="Bechman K.B."/>
            <person name="Herman A."/>
            <person name="Abrahante J.E."/>
            <person name="Garbe J."/>
        </authorList>
    </citation>
    <scope>NUCLEOTIDE SEQUENCE</scope>
    <source>
        <strain evidence="1">Duluth1</strain>
        <tissue evidence="1">Whole animal</tissue>
    </source>
</reference>
<dbReference type="AlphaFoldDB" id="A0A9D4RBK8"/>
<dbReference type="EMBL" id="JAIWYP010000002">
    <property type="protein sequence ID" value="KAH3862199.1"/>
    <property type="molecule type" value="Genomic_DNA"/>
</dbReference>
<evidence type="ECO:0000313" key="2">
    <source>
        <dbReference type="Proteomes" id="UP000828390"/>
    </source>
</evidence>
<protein>
    <submittedName>
        <fullName evidence="1">Uncharacterized protein</fullName>
    </submittedName>
</protein>
<sequence length="71" mass="7934">MDYLAQLIQMGDEQLVLEDEEYVFISVEKRSVKAAAGTQLKRPRVNVDLTGLTTTQSLVECNASQVTFKVN</sequence>